<comment type="subcellular location">
    <subcellularLocation>
        <location evidence="1">Cytoplasm</location>
        <location evidence="1">Cytoskeleton</location>
        <location evidence="1">Microtubule organizing center</location>
        <location evidence="1">Centrosome</location>
        <location evidence="1">Centriole</location>
    </subcellularLocation>
</comment>
<proteinExistence type="inferred from homology"/>
<feature type="compositionally biased region" description="Low complexity" evidence="10">
    <location>
        <begin position="91"/>
        <end position="108"/>
    </location>
</feature>
<evidence type="ECO:0000313" key="12">
    <source>
        <dbReference type="WBParaSite" id="TREG1_62040.1"/>
    </source>
</evidence>
<feature type="compositionally biased region" description="Polar residues" evidence="10">
    <location>
        <begin position="43"/>
        <end position="61"/>
    </location>
</feature>
<dbReference type="GO" id="GO:0060271">
    <property type="term" value="P:cilium assembly"/>
    <property type="evidence" value="ECO:0007669"/>
    <property type="project" value="TreeGrafter"/>
</dbReference>
<feature type="coiled-coil region" evidence="9">
    <location>
        <begin position="702"/>
        <end position="783"/>
    </location>
</feature>
<evidence type="ECO:0000256" key="4">
    <source>
        <dbReference type="ARBA" id="ARBA00022490"/>
    </source>
</evidence>
<feature type="region of interest" description="Disordered" evidence="10">
    <location>
        <begin position="43"/>
        <end position="112"/>
    </location>
</feature>
<keyword evidence="7 9" id="KW-0175">Coiled coil</keyword>
<dbReference type="InterPro" id="IPR038774">
    <property type="entry name" value="CEP162-like"/>
</dbReference>
<dbReference type="AlphaFoldDB" id="A0AA85K2K6"/>
<dbReference type="WBParaSite" id="TREG1_62040.1">
    <property type="protein sequence ID" value="TREG1_62040.1"/>
    <property type="gene ID" value="TREG1_62040"/>
</dbReference>
<evidence type="ECO:0000256" key="9">
    <source>
        <dbReference type="SAM" id="Coils"/>
    </source>
</evidence>
<sequence>MFISGSSGFVSNKLLMKYNLSVTTLPMMRDSIRRRPFVCSGTCSHSICQNSHKKAPSSSRLTGDKSCGTIKKKTLNRPCSEDSKIRRDQLNSNDNPNSNNSSANSDSPRTAEVHEMKCVNSEGDDNHFSNEHCCESLSNQSIFYNLLTRLEEHLDEERKTNAKLQAELMDKSGYEKQISDIRSSYEAEVLRLQNVITRLQEQSHAMPRIHHCDDGEKSTESKIGEMKELIATHNNNNNNDNADLHKNQNQNNKCVRDFTNFEELKKEYEKQELLISGYQRENEKLYAHIKNLKKDTTTGTEDSKTAKRLTSENLSLRIEVEQLNKELKLRGQQICTMLSRNSRLKQENRISELEEVNRQLQTDKEKILKDLEATRSELANMNLKVNNLERDKSGLTTEYECFKQKSQADYQNMKEQYESRVEELQKKLRWYVENQAMINKDTKKLQTQAKELDKLQRELAYFKNKQASDTKPVEKKHLDNKELSSNENGQSFLLERIQFLEGELERAHENEKRAIRSLQQQYERVKLQYEDRIKSLEVNSHMKCTPTSIPCPTQPHTENYQGESTRKEQYLQRDSTESTQKCQSVMISNLLCSLRNQICHLKTQLKQRQKTIEEMKYLAEINNSDHRDPMRQSDQLIRNSNMRRSKVPIINKRFQYPRVHEIKSRQINMINDDDKTKLNRKSSKTKKDSKMIECINEDYVSLVEYNEVKSSLQTRIKELESALEAYESLKSESTCEVSTNTDFTTLNDKKVNDSYVKALEMQIKRQMDTIVAKQNELNRLKQRLTPQSRYPVSSDNYYYTNTGLLSALKRMKVIMKY</sequence>
<feature type="region of interest" description="Disordered" evidence="10">
    <location>
        <begin position="543"/>
        <end position="567"/>
    </location>
</feature>
<keyword evidence="11" id="KW-1185">Reference proteome</keyword>
<feature type="compositionally biased region" description="Polar residues" evidence="10">
    <location>
        <begin position="545"/>
        <end position="563"/>
    </location>
</feature>
<feature type="coiled-coil region" evidence="9">
    <location>
        <begin position="490"/>
        <end position="539"/>
    </location>
</feature>
<keyword evidence="6" id="KW-0970">Cilium biogenesis/degradation</keyword>
<dbReference type="PANTHER" id="PTHR34031">
    <property type="entry name" value="CENTROSOMAL PROTEIN OF 162 KDA"/>
    <property type="match status" value="1"/>
</dbReference>
<dbReference type="Proteomes" id="UP000050795">
    <property type="component" value="Unassembled WGS sequence"/>
</dbReference>
<dbReference type="PANTHER" id="PTHR34031:SF1">
    <property type="entry name" value="CENTROSOMAL PROTEIN OF 162 KDA"/>
    <property type="match status" value="1"/>
</dbReference>
<keyword evidence="4" id="KW-0963">Cytoplasm</keyword>
<protein>
    <recommendedName>
        <fullName evidence="3">Centrosomal protein of 162 kDa</fullName>
    </recommendedName>
</protein>
<evidence type="ECO:0000256" key="8">
    <source>
        <dbReference type="ARBA" id="ARBA00023212"/>
    </source>
</evidence>
<evidence type="ECO:0000256" key="3">
    <source>
        <dbReference type="ARBA" id="ARBA00021406"/>
    </source>
</evidence>
<reference evidence="11" key="1">
    <citation type="submission" date="2022-06" db="EMBL/GenBank/DDBJ databases">
        <authorList>
            <person name="Berger JAMES D."/>
            <person name="Berger JAMES D."/>
        </authorList>
    </citation>
    <scope>NUCLEOTIDE SEQUENCE [LARGE SCALE GENOMIC DNA]</scope>
</reference>
<feature type="coiled-coil region" evidence="9">
    <location>
        <begin position="261"/>
        <end position="465"/>
    </location>
</feature>
<evidence type="ECO:0000256" key="10">
    <source>
        <dbReference type="SAM" id="MobiDB-lite"/>
    </source>
</evidence>
<feature type="coiled-coil region" evidence="9">
    <location>
        <begin position="147"/>
        <end position="202"/>
    </location>
</feature>
<dbReference type="GO" id="GO:0005879">
    <property type="term" value="C:axonemal microtubule"/>
    <property type="evidence" value="ECO:0007669"/>
    <property type="project" value="TreeGrafter"/>
</dbReference>
<dbReference type="GO" id="GO:0005814">
    <property type="term" value="C:centriole"/>
    <property type="evidence" value="ECO:0007669"/>
    <property type="project" value="UniProtKB-SubCell"/>
</dbReference>
<evidence type="ECO:0000256" key="6">
    <source>
        <dbReference type="ARBA" id="ARBA00022794"/>
    </source>
</evidence>
<evidence type="ECO:0000313" key="11">
    <source>
        <dbReference type="Proteomes" id="UP000050795"/>
    </source>
</evidence>
<keyword evidence="5" id="KW-0493">Microtubule</keyword>
<feature type="compositionally biased region" description="Basic and acidic residues" evidence="10">
    <location>
        <begin position="79"/>
        <end position="89"/>
    </location>
</feature>
<evidence type="ECO:0000256" key="7">
    <source>
        <dbReference type="ARBA" id="ARBA00023054"/>
    </source>
</evidence>
<keyword evidence="8" id="KW-0206">Cytoskeleton</keyword>
<evidence type="ECO:0000256" key="5">
    <source>
        <dbReference type="ARBA" id="ARBA00022701"/>
    </source>
</evidence>
<evidence type="ECO:0000256" key="2">
    <source>
        <dbReference type="ARBA" id="ARBA00009485"/>
    </source>
</evidence>
<name>A0AA85K2K6_TRIRE</name>
<evidence type="ECO:0000256" key="1">
    <source>
        <dbReference type="ARBA" id="ARBA00004114"/>
    </source>
</evidence>
<comment type="similarity">
    <text evidence="2">Belongs to the CEP162 family.</text>
</comment>
<accession>A0AA85K2K6</accession>
<organism evidence="11 12">
    <name type="scientific">Trichobilharzia regenti</name>
    <name type="common">Nasal bird schistosome</name>
    <dbReference type="NCBI Taxonomy" id="157069"/>
    <lineage>
        <taxon>Eukaryota</taxon>
        <taxon>Metazoa</taxon>
        <taxon>Spiralia</taxon>
        <taxon>Lophotrochozoa</taxon>
        <taxon>Platyhelminthes</taxon>
        <taxon>Trematoda</taxon>
        <taxon>Digenea</taxon>
        <taxon>Strigeidida</taxon>
        <taxon>Schistosomatoidea</taxon>
        <taxon>Schistosomatidae</taxon>
        <taxon>Trichobilharzia</taxon>
    </lineage>
</organism>
<reference evidence="12" key="2">
    <citation type="submission" date="2023-11" db="UniProtKB">
        <authorList>
            <consortium name="WormBaseParasite"/>
        </authorList>
    </citation>
    <scope>IDENTIFICATION</scope>
</reference>